<comment type="similarity">
    <text evidence="2 8">Belongs to the alanine or glycine:cation symporter (AGCS) (TC 2.A.25) family.</text>
</comment>
<dbReference type="NCBIfam" id="TIGR00835">
    <property type="entry name" value="agcS"/>
    <property type="match status" value="1"/>
</dbReference>
<keyword evidence="3 8" id="KW-0813">Transport</keyword>
<keyword evidence="4 8" id="KW-1003">Cell membrane</keyword>
<evidence type="ECO:0000313" key="10">
    <source>
        <dbReference type="Proteomes" id="UP001595847"/>
    </source>
</evidence>
<dbReference type="PANTHER" id="PTHR30330:SF3">
    <property type="entry name" value="TRANSCRIPTIONAL REGULATOR, LRP FAMILY"/>
    <property type="match status" value="1"/>
</dbReference>
<evidence type="ECO:0000256" key="2">
    <source>
        <dbReference type="ARBA" id="ARBA00009261"/>
    </source>
</evidence>
<comment type="caution">
    <text evidence="9">The sequence shown here is derived from an EMBL/GenBank/DDBJ whole genome shotgun (WGS) entry which is preliminary data.</text>
</comment>
<reference evidence="10" key="1">
    <citation type="journal article" date="2019" name="Int. J. Syst. Evol. Microbiol.">
        <title>The Global Catalogue of Microorganisms (GCM) 10K type strain sequencing project: providing services to taxonomists for standard genome sequencing and annotation.</title>
        <authorList>
            <consortium name="The Broad Institute Genomics Platform"/>
            <consortium name="The Broad Institute Genome Sequencing Center for Infectious Disease"/>
            <person name="Wu L."/>
            <person name="Ma J."/>
        </authorList>
    </citation>
    <scope>NUCLEOTIDE SEQUENCE [LARGE SCALE GENOMIC DNA]</scope>
    <source>
        <strain evidence="10">TBRC 1826</strain>
    </source>
</reference>
<name>A0ABV8FRJ9_9ACTN</name>
<gene>
    <name evidence="9" type="ORF">ACFOVU_15350</name>
</gene>
<dbReference type="PRINTS" id="PR00175">
    <property type="entry name" value="NAALASMPORT"/>
</dbReference>
<feature type="transmembrane region" description="Helical" evidence="8">
    <location>
        <begin position="419"/>
        <end position="439"/>
    </location>
</feature>
<proteinExistence type="inferred from homology"/>
<keyword evidence="8" id="KW-0769">Symport</keyword>
<comment type="subcellular location">
    <subcellularLocation>
        <location evidence="1 8">Cell membrane</location>
        <topology evidence="1 8">Multi-pass membrane protein</topology>
    </subcellularLocation>
</comment>
<keyword evidence="5 8" id="KW-0812">Transmembrane</keyword>
<keyword evidence="10" id="KW-1185">Reference proteome</keyword>
<evidence type="ECO:0000256" key="7">
    <source>
        <dbReference type="ARBA" id="ARBA00023136"/>
    </source>
</evidence>
<feature type="transmembrane region" description="Helical" evidence="8">
    <location>
        <begin position="231"/>
        <end position="252"/>
    </location>
</feature>
<evidence type="ECO:0000256" key="4">
    <source>
        <dbReference type="ARBA" id="ARBA00022475"/>
    </source>
</evidence>
<dbReference type="RefSeq" id="WP_378534169.1">
    <property type="nucleotide sequence ID" value="NZ_JBHSBH010000010.1"/>
</dbReference>
<feature type="transmembrane region" description="Helical" evidence="8">
    <location>
        <begin position="162"/>
        <end position="182"/>
    </location>
</feature>
<dbReference type="Proteomes" id="UP001595847">
    <property type="component" value="Unassembled WGS sequence"/>
</dbReference>
<evidence type="ECO:0000256" key="8">
    <source>
        <dbReference type="RuleBase" id="RU363064"/>
    </source>
</evidence>
<keyword evidence="7 8" id="KW-0472">Membrane</keyword>
<protein>
    <submittedName>
        <fullName evidence="9">Alanine/glycine:cation symporter family protein</fullName>
    </submittedName>
</protein>
<feature type="transmembrane region" description="Helical" evidence="8">
    <location>
        <begin position="75"/>
        <end position="98"/>
    </location>
</feature>
<keyword evidence="6 8" id="KW-1133">Transmembrane helix</keyword>
<evidence type="ECO:0000256" key="6">
    <source>
        <dbReference type="ARBA" id="ARBA00022989"/>
    </source>
</evidence>
<evidence type="ECO:0000256" key="3">
    <source>
        <dbReference type="ARBA" id="ARBA00022448"/>
    </source>
</evidence>
<feature type="transmembrane region" description="Helical" evidence="8">
    <location>
        <begin position="12"/>
        <end position="35"/>
    </location>
</feature>
<feature type="transmembrane region" description="Helical" evidence="8">
    <location>
        <begin position="377"/>
        <end position="399"/>
    </location>
</feature>
<feature type="transmembrane region" description="Helical" evidence="8">
    <location>
        <begin position="258"/>
        <end position="283"/>
    </location>
</feature>
<feature type="transmembrane region" description="Helical" evidence="8">
    <location>
        <begin position="202"/>
        <end position="219"/>
    </location>
</feature>
<dbReference type="PANTHER" id="PTHR30330">
    <property type="entry name" value="AGSS FAMILY TRANSPORTER, SODIUM-ALANINE"/>
    <property type="match status" value="1"/>
</dbReference>
<evidence type="ECO:0000256" key="1">
    <source>
        <dbReference type="ARBA" id="ARBA00004651"/>
    </source>
</evidence>
<dbReference type="Pfam" id="PF01235">
    <property type="entry name" value="Na_Ala_symp"/>
    <property type="match status" value="1"/>
</dbReference>
<organism evidence="9 10">
    <name type="scientific">Nocardiopsis sediminis</name>
    <dbReference type="NCBI Taxonomy" id="1778267"/>
    <lineage>
        <taxon>Bacteria</taxon>
        <taxon>Bacillati</taxon>
        <taxon>Actinomycetota</taxon>
        <taxon>Actinomycetes</taxon>
        <taxon>Streptosporangiales</taxon>
        <taxon>Nocardiopsidaceae</taxon>
        <taxon>Nocardiopsis</taxon>
    </lineage>
</organism>
<feature type="transmembrane region" description="Helical" evidence="8">
    <location>
        <begin position="326"/>
        <end position="346"/>
    </location>
</feature>
<evidence type="ECO:0000256" key="5">
    <source>
        <dbReference type="ARBA" id="ARBA00022692"/>
    </source>
</evidence>
<sequence>MSESIQAVLDAVVSFIWGPTFLIPLLLIVGVYLTIRLGGLQFRVLGHAMWLALVRRTEADKDGEKTEGDISHYQALSTALAATVGVGNISGVALAIGVGGPGALFWMWVTGVLGMATKYSEALLGVKYRRPDSKGEMSGGPMFYLRHGLAEKFGAGSTGAKVGLVLGGMFAVFGAVASFGIGNMTQANAVAGQLDSAFGVPTWASGIAMVVLVAAVILGGIKSIGRFASGVVPFMIVAYVVASLVVLGVHAVDIPAALALVFTDAFTGTAAVGGFAGSAFIIAMQQGMARGMFSNESGLGTGGIAAAAAKTAQPVRQAMVSMTQTFIDTIIVVTMTGLVIIVTGAWEAEADTGDGALMTNWAMSEAFGGINPGLAPIGGYIVAIALMFFAFTTLVGWSYYGERCLDYLVGRRAVMPFRILFVAVVYIGATTEIGIAWAFSDAANGLMAVPNLIGLLVLSGVIVAETKKYFANPNWKNPDLVDVTKAG</sequence>
<accession>A0ABV8FRJ9</accession>
<feature type="transmembrane region" description="Helical" evidence="8">
    <location>
        <begin position="445"/>
        <end position="464"/>
    </location>
</feature>
<dbReference type="EMBL" id="JBHSBH010000010">
    <property type="protein sequence ID" value="MFC3997306.1"/>
    <property type="molecule type" value="Genomic_DNA"/>
</dbReference>
<dbReference type="InterPro" id="IPR001463">
    <property type="entry name" value="Na/Ala_symport"/>
</dbReference>
<dbReference type="Gene3D" id="1.20.1740.10">
    <property type="entry name" value="Amino acid/polyamine transporter I"/>
    <property type="match status" value="1"/>
</dbReference>
<evidence type="ECO:0000313" key="9">
    <source>
        <dbReference type="EMBL" id="MFC3997306.1"/>
    </source>
</evidence>